<evidence type="ECO:0000313" key="3">
    <source>
        <dbReference type="EMBL" id="PWR72489.1"/>
    </source>
</evidence>
<dbReference type="Gene3D" id="2.60.40.10">
    <property type="entry name" value="Immunoglobulins"/>
    <property type="match status" value="5"/>
</dbReference>
<evidence type="ECO:0000313" key="4">
    <source>
        <dbReference type="Proteomes" id="UP000245934"/>
    </source>
</evidence>
<keyword evidence="4" id="KW-1185">Reference proteome</keyword>
<gene>
    <name evidence="3" type="ORF">DLD82_12195</name>
</gene>
<name>A0A2V2MYG6_9EURY</name>
<feature type="domain" description="IPT/TIG" evidence="2">
    <location>
        <begin position="332"/>
        <end position="389"/>
    </location>
</feature>
<dbReference type="Pfam" id="PF01833">
    <property type="entry name" value="TIG"/>
    <property type="match status" value="1"/>
</dbReference>
<dbReference type="PANTHER" id="PTHR46769:SF2">
    <property type="entry name" value="FIBROCYSTIN-L ISOFORM 2 PRECURSOR-RELATED"/>
    <property type="match status" value="1"/>
</dbReference>
<dbReference type="Proteomes" id="UP000245934">
    <property type="component" value="Unassembled WGS sequence"/>
</dbReference>
<comment type="caution">
    <text evidence="3">The sequence shown here is derived from an EMBL/GenBank/DDBJ whole genome shotgun (WGS) entry which is preliminary data.</text>
</comment>
<protein>
    <recommendedName>
        <fullName evidence="2">IPT/TIG domain-containing protein</fullName>
    </recommendedName>
</protein>
<evidence type="ECO:0000259" key="2">
    <source>
        <dbReference type="Pfam" id="PF01833"/>
    </source>
</evidence>
<keyword evidence="1" id="KW-0732">Signal</keyword>
<organism evidence="3 4">
    <name type="scientific">Methanospirillum stamsii</name>
    <dbReference type="NCBI Taxonomy" id="1277351"/>
    <lineage>
        <taxon>Archaea</taxon>
        <taxon>Methanobacteriati</taxon>
        <taxon>Methanobacteriota</taxon>
        <taxon>Stenosarchaea group</taxon>
        <taxon>Methanomicrobia</taxon>
        <taxon>Methanomicrobiales</taxon>
        <taxon>Methanospirillaceae</taxon>
        <taxon>Methanospirillum</taxon>
    </lineage>
</organism>
<evidence type="ECO:0000256" key="1">
    <source>
        <dbReference type="ARBA" id="ARBA00022729"/>
    </source>
</evidence>
<reference evidence="3 4" key="1">
    <citation type="submission" date="2018-05" db="EMBL/GenBank/DDBJ databases">
        <title>Draft genome of Methanospirillum stamsii Pt1.</title>
        <authorList>
            <person name="Dueholm M.S."/>
            <person name="Nielsen P.H."/>
            <person name="Bakmann L.F."/>
            <person name="Otzen D.E."/>
        </authorList>
    </citation>
    <scope>NUCLEOTIDE SEQUENCE [LARGE SCALE GENOMIC DNA]</scope>
    <source>
        <strain evidence="3 4">Pt1</strain>
    </source>
</reference>
<accession>A0A2V2MYG6</accession>
<dbReference type="PANTHER" id="PTHR46769">
    <property type="entry name" value="POLYCYSTIC KIDNEY AND HEPATIC DISEASE 1 (AUTOSOMAL RECESSIVE)-LIKE 1"/>
    <property type="match status" value="1"/>
</dbReference>
<sequence>MENSMNPFDIHFNGCCQPVTPFRHLLFVLTIMVCTSFCPVLATEIVPDIMSLNPDTGYAGFSYLVTVNGQNFKPDMTASLELDGSVLNLSEISLVNNSSLTFRALIPASVKPGYYQFSLVSPDGKVQKLNQAFHVQPPAAPMIQNLSPAQAKAGSLVPAQITGKYFRSGGNVSLSKGKEKIILTNQSVSFTNISGTFAIPVDVAPGTWNVTVTNSDGQNATLPEAFTIMALPAPRILAITPDQGEMDTPVTVAITGSEFLPGAVFSLNRKDLVITGKDVVTDSSGRITGFVLVPSKYPEGLWDLWVTNPDGQSVQKNNAFLSGTPAAPFSLHISPSWAVQGTNREVTIRGMAFLEGDRVTLQSAEKTIQATNITVVSDTQITCTLEIPSDAKTGSWDVVVTSRYNKSDILPSGFRIYDKESLLLAGIEPDVAEQGQFFTATVYGHNLVNGSGISLTAEGEEPILGEVMFIPSLGEMGVSFHIPADAMPDIWDLTLISPSGKELTKDKALKVSYNNTPVIFTIDPDRAPAGTDDMKVTVTGKNFGDNEYLDLNLSLNGTTLPVSGTVSYKGTRAIGYLTIPNGTPTGWYDLSLIRDAGQGKGSMEREMFRVL</sequence>
<dbReference type="InterPro" id="IPR014756">
    <property type="entry name" value="Ig_E-set"/>
</dbReference>
<proteinExistence type="predicted"/>
<dbReference type="InterPro" id="IPR002909">
    <property type="entry name" value="IPT_dom"/>
</dbReference>
<dbReference type="InterPro" id="IPR052387">
    <property type="entry name" value="Fibrocystin"/>
</dbReference>
<dbReference type="InterPro" id="IPR013783">
    <property type="entry name" value="Ig-like_fold"/>
</dbReference>
<dbReference type="EMBL" id="QGMZ01000026">
    <property type="protein sequence ID" value="PWR72489.1"/>
    <property type="molecule type" value="Genomic_DNA"/>
</dbReference>
<dbReference type="AlphaFoldDB" id="A0A2V2MYG6"/>
<dbReference type="SUPFAM" id="SSF81296">
    <property type="entry name" value="E set domains"/>
    <property type="match status" value="3"/>
</dbReference>